<dbReference type="AlphaFoldDB" id="A0A9D1N2T9"/>
<dbReference type="GO" id="GO:0005829">
    <property type="term" value="C:cytosol"/>
    <property type="evidence" value="ECO:0007669"/>
    <property type="project" value="TreeGrafter"/>
</dbReference>
<dbReference type="EMBL" id="DVNZ01000060">
    <property type="protein sequence ID" value="HIU93891.1"/>
    <property type="molecule type" value="Genomic_DNA"/>
</dbReference>
<dbReference type="SUPFAM" id="SSF56784">
    <property type="entry name" value="HAD-like"/>
    <property type="match status" value="1"/>
</dbReference>
<proteinExistence type="predicted"/>
<dbReference type="SFLD" id="SFLDS00003">
    <property type="entry name" value="Haloacid_Dehalogenase"/>
    <property type="match status" value="1"/>
</dbReference>
<evidence type="ECO:0000313" key="1">
    <source>
        <dbReference type="EMBL" id="HIU93891.1"/>
    </source>
</evidence>
<dbReference type="InterPro" id="IPR050155">
    <property type="entry name" value="HAD-like_hydrolase_sf"/>
</dbReference>
<dbReference type="PANTHER" id="PTHR43434">
    <property type="entry name" value="PHOSPHOGLYCOLATE PHOSPHATASE"/>
    <property type="match status" value="1"/>
</dbReference>
<accession>A0A9D1N2T9</accession>
<reference evidence="1" key="1">
    <citation type="submission" date="2020-10" db="EMBL/GenBank/DDBJ databases">
        <authorList>
            <person name="Gilroy R."/>
        </authorList>
    </citation>
    <scope>NUCLEOTIDE SEQUENCE</scope>
    <source>
        <strain evidence="1">ChiGjej2B2-16831</strain>
    </source>
</reference>
<keyword evidence="1" id="KW-0378">Hydrolase</keyword>
<organism evidence="1 2">
    <name type="scientific">Candidatus Aphodomorpha intestinavium</name>
    <dbReference type="NCBI Taxonomy" id="2840672"/>
    <lineage>
        <taxon>Bacteria</taxon>
        <taxon>Bacillati</taxon>
        <taxon>Bacillota</taxon>
        <taxon>Clostridia</taxon>
        <taxon>Eubacteriales</taxon>
        <taxon>Candidatus Aphodomorpha</taxon>
    </lineage>
</organism>
<dbReference type="InterPro" id="IPR036412">
    <property type="entry name" value="HAD-like_sf"/>
</dbReference>
<dbReference type="SFLD" id="SFLDG01129">
    <property type="entry name" value="C1.5:_HAD__Beta-PGM__Phosphata"/>
    <property type="match status" value="1"/>
</dbReference>
<evidence type="ECO:0000313" key="2">
    <source>
        <dbReference type="Proteomes" id="UP000824128"/>
    </source>
</evidence>
<dbReference type="InterPro" id="IPR023214">
    <property type="entry name" value="HAD_sf"/>
</dbReference>
<dbReference type="Proteomes" id="UP000824128">
    <property type="component" value="Unassembled WGS sequence"/>
</dbReference>
<dbReference type="PANTHER" id="PTHR43434:SF3">
    <property type="entry name" value="GMP_IMP NUCLEOTIDASE YRFG"/>
    <property type="match status" value="1"/>
</dbReference>
<dbReference type="Pfam" id="PF00702">
    <property type="entry name" value="Hydrolase"/>
    <property type="match status" value="1"/>
</dbReference>
<reference evidence="1" key="2">
    <citation type="journal article" date="2021" name="PeerJ">
        <title>Extensive microbial diversity within the chicken gut microbiome revealed by metagenomics and culture.</title>
        <authorList>
            <person name="Gilroy R."/>
            <person name="Ravi A."/>
            <person name="Getino M."/>
            <person name="Pursley I."/>
            <person name="Horton D.L."/>
            <person name="Alikhan N.F."/>
            <person name="Baker D."/>
            <person name="Gharbi K."/>
            <person name="Hall N."/>
            <person name="Watson M."/>
            <person name="Adriaenssens E.M."/>
            <person name="Foster-Nyarko E."/>
            <person name="Jarju S."/>
            <person name="Secka A."/>
            <person name="Antonio M."/>
            <person name="Oren A."/>
            <person name="Chaudhuri R.R."/>
            <person name="La Ragione R."/>
            <person name="Hildebrand F."/>
            <person name="Pallen M.J."/>
        </authorList>
    </citation>
    <scope>NUCLEOTIDE SEQUENCE</scope>
    <source>
        <strain evidence="1">ChiGjej2B2-16831</strain>
    </source>
</reference>
<protein>
    <submittedName>
        <fullName evidence="1">HAD family hydrolase</fullName>
    </submittedName>
</protein>
<dbReference type="GO" id="GO:0008967">
    <property type="term" value="F:phosphoglycolate phosphatase activity"/>
    <property type="evidence" value="ECO:0007669"/>
    <property type="project" value="TreeGrafter"/>
</dbReference>
<name>A0A9D1N2T9_9FIRM</name>
<gene>
    <name evidence="1" type="ORF">IAD24_01910</name>
</gene>
<dbReference type="GO" id="GO:0006281">
    <property type="term" value="P:DNA repair"/>
    <property type="evidence" value="ECO:0007669"/>
    <property type="project" value="TreeGrafter"/>
</dbReference>
<comment type="caution">
    <text evidence="1">The sequence shown here is derived from an EMBL/GenBank/DDBJ whole genome shotgun (WGS) entry which is preliminary data.</text>
</comment>
<dbReference type="Gene3D" id="3.40.50.1000">
    <property type="entry name" value="HAD superfamily/HAD-like"/>
    <property type="match status" value="1"/>
</dbReference>
<sequence length="246" mass="27089">MARLQAQPPVDTVLIDLDGTLIPMDQAAFIRAYSEELARFLRARGWEDAHAAIDALMRSVFLMIQNDGGATNRERFWAAFEAAQGARVRALEAELDGFYGRGGGFDAVRRVLGPARDVRGLLALLRRGGRTVYLATNPIFPAVAVRTRLAWIGLTEADFAGVTTYENSRYCKPNPAYYREILRRLGAAPARCLMIGNNPSDDMSALEAGLSGYLVTDYLENERGLPVEPYRHGTFAELMAFAASLP</sequence>